<dbReference type="GO" id="GO:0051536">
    <property type="term" value="F:iron-sulfur cluster binding"/>
    <property type="evidence" value="ECO:0007669"/>
    <property type="project" value="UniProtKB-KW"/>
</dbReference>
<protein>
    <submittedName>
        <fullName evidence="5">Aldo/keto reductase</fullName>
    </submittedName>
</protein>
<evidence type="ECO:0000256" key="2">
    <source>
        <dbReference type="ARBA" id="ARBA00023004"/>
    </source>
</evidence>
<organism evidence="5 6">
    <name type="scientific">Gehongia tenuis</name>
    <dbReference type="NCBI Taxonomy" id="2763655"/>
    <lineage>
        <taxon>Bacteria</taxon>
        <taxon>Bacillati</taxon>
        <taxon>Bacillota</taxon>
        <taxon>Clostridia</taxon>
        <taxon>Christensenellales</taxon>
        <taxon>Christensenellaceae</taxon>
        <taxon>Gehongia</taxon>
    </lineage>
</organism>
<dbReference type="RefSeq" id="WP_249315158.1">
    <property type="nucleotide sequence ID" value="NZ_JACRSR010000001.1"/>
</dbReference>
<name>A0A926D419_9FIRM</name>
<dbReference type="SUPFAM" id="SSF54862">
    <property type="entry name" value="4Fe-4S ferredoxins"/>
    <property type="match status" value="1"/>
</dbReference>
<keyword evidence="6" id="KW-1185">Reference proteome</keyword>
<reference evidence="5" key="1">
    <citation type="submission" date="2020-08" db="EMBL/GenBank/DDBJ databases">
        <title>Genome public.</title>
        <authorList>
            <person name="Liu C."/>
            <person name="Sun Q."/>
        </authorList>
    </citation>
    <scope>NUCLEOTIDE SEQUENCE</scope>
    <source>
        <strain evidence="5">NSJ-53</strain>
    </source>
</reference>
<accession>A0A926D419</accession>
<dbReference type="InterPro" id="IPR017896">
    <property type="entry name" value="4Fe4S_Fe-S-bd"/>
</dbReference>
<dbReference type="EMBL" id="JACRSR010000001">
    <property type="protein sequence ID" value="MBC8531097.1"/>
    <property type="molecule type" value="Genomic_DNA"/>
</dbReference>
<dbReference type="Proteomes" id="UP000623172">
    <property type="component" value="Unassembled WGS sequence"/>
</dbReference>
<dbReference type="CDD" id="cd19100">
    <property type="entry name" value="AKR_unchar"/>
    <property type="match status" value="1"/>
</dbReference>
<dbReference type="InterPro" id="IPR023210">
    <property type="entry name" value="NADP_OxRdtase_dom"/>
</dbReference>
<feature type="domain" description="4Fe-4S ferredoxin-type" evidence="4">
    <location>
        <begin position="287"/>
        <end position="314"/>
    </location>
</feature>
<keyword evidence="3" id="KW-0411">Iron-sulfur</keyword>
<dbReference type="PANTHER" id="PTHR43312:SF1">
    <property type="entry name" value="NADP-DEPENDENT OXIDOREDUCTASE DOMAIN-CONTAINING PROTEIN"/>
    <property type="match status" value="1"/>
</dbReference>
<evidence type="ECO:0000313" key="5">
    <source>
        <dbReference type="EMBL" id="MBC8531097.1"/>
    </source>
</evidence>
<dbReference type="Pfam" id="PF00248">
    <property type="entry name" value="Aldo_ket_red"/>
    <property type="match status" value="1"/>
</dbReference>
<dbReference type="GO" id="GO:0046872">
    <property type="term" value="F:metal ion binding"/>
    <property type="evidence" value="ECO:0007669"/>
    <property type="project" value="UniProtKB-KW"/>
</dbReference>
<dbReference type="AlphaFoldDB" id="A0A926D419"/>
<comment type="caution">
    <text evidence="5">The sequence shown here is derived from an EMBL/GenBank/DDBJ whole genome shotgun (WGS) entry which is preliminary data.</text>
</comment>
<evidence type="ECO:0000256" key="1">
    <source>
        <dbReference type="ARBA" id="ARBA00022723"/>
    </source>
</evidence>
<dbReference type="Pfam" id="PF13237">
    <property type="entry name" value="Fer4_10"/>
    <property type="match status" value="1"/>
</dbReference>
<gene>
    <name evidence="5" type="ORF">H8696_04455</name>
</gene>
<dbReference type="InterPro" id="IPR053135">
    <property type="entry name" value="AKR2_Oxidoreductase"/>
</dbReference>
<dbReference type="Gene3D" id="3.20.20.100">
    <property type="entry name" value="NADP-dependent oxidoreductase domain"/>
    <property type="match status" value="1"/>
</dbReference>
<evidence type="ECO:0000259" key="4">
    <source>
        <dbReference type="PROSITE" id="PS51379"/>
    </source>
</evidence>
<dbReference type="PANTHER" id="PTHR43312">
    <property type="entry name" value="D-THREO-ALDOSE 1-DEHYDROGENASE"/>
    <property type="match status" value="1"/>
</dbReference>
<dbReference type="InterPro" id="IPR036812">
    <property type="entry name" value="NAD(P)_OxRdtase_dom_sf"/>
</dbReference>
<dbReference type="SUPFAM" id="SSF51430">
    <property type="entry name" value="NAD(P)-linked oxidoreductase"/>
    <property type="match status" value="1"/>
</dbReference>
<dbReference type="PROSITE" id="PS00198">
    <property type="entry name" value="4FE4S_FER_1"/>
    <property type="match status" value="1"/>
</dbReference>
<sequence length="314" mass="34688">MPGTVLGRTGIEVSRLCFGTLTISPLQQNMTPDACIPLFECALEQGIYFFDTAELYETYAHLRQVLRMKEDAVIATKSYAYDRKSAEASVEKALRELGRDYIDLFLLHEQESVHTIRGHYEAVERLLEYKQKGVIRAVGLSTHHVAAVKGALLYPELEIVHPIFNRWGLGVADGDGKAMEAVVASAYLEGKGIFAMKPLGGGHHLQESREAFDYVLQSPYVHAVATGMQSVEEILVNSAIFSGREPDPALVRKLSGHRRRLMIHDWCEGCGKCVARCQQGALRIEQGKAAVDGARCVLCGYCASVCPQFCIKVI</sequence>
<dbReference type="Gene3D" id="3.30.70.20">
    <property type="match status" value="1"/>
</dbReference>
<feature type="domain" description="4Fe-4S ferredoxin-type" evidence="4">
    <location>
        <begin position="258"/>
        <end position="286"/>
    </location>
</feature>
<evidence type="ECO:0000256" key="3">
    <source>
        <dbReference type="ARBA" id="ARBA00023014"/>
    </source>
</evidence>
<proteinExistence type="predicted"/>
<keyword evidence="2" id="KW-0408">Iron</keyword>
<evidence type="ECO:0000313" key="6">
    <source>
        <dbReference type="Proteomes" id="UP000623172"/>
    </source>
</evidence>
<keyword evidence="1" id="KW-0479">Metal-binding</keyword>
<dbReference type="InterPro" id="IPR017900">
    <property type="entry name" value="4Fe4S_Fe_S_CS"/>
</dbReference>
<dbReference type="PROSITE" id="PS51379">
    <property type="entry name" value="4FE4S_FER_2"/>
    <property type="match status" value="2"/>
</dbReference>